<proteinExistence type="inferred from homology"/>
<dbReference type="GO" id="GO:0005829">
    <property type="term" value="C:cytosol"/>
    <property type="evidence" value="ECO:0007669"/>
    <property type="project" value="TreeGrafter"/>
</dbReference>
<keyword evidence="5 8" id="KW-0067">ATP-binding</keyword>
<dbReference type="PROSITE" id="PS51278">
    <property type="entry name" value="GATASE_TYPE_2"/>
    <property type="match status" value="1"/>
</dbReference>
<keyword evidence="4 8" id="KW-0547">Nucleotide-binding</keyword>
<keyword evidence="6" id="KW-0315">Glutamine amidotransferase</keyword>
<evidence type="ECO:0000256" key="4">
    <source>
        <dbReference type="ARBA" id="ARBA00022741"/>
    </source>
</evidence>
<dbReference type="SUPFAM" id="SSF52402">
    <property type="entry name" value="Adenine nucleotide alpha hydrolases-like"/>
    <property type="match status" value="1"/>
</dbReference>
<evidence type="ECO:0000256" key="5">
    <source>
        <dbReference type="ARBA" id="ARBA00022840"/>
    </source>
</evidence>
<dbReference type="GO" id="GO:0006529">
    <property type="term" value="P:asparagine biosynthetic process"/>
    <property type="evidence" value="ECO:0007669"/>
    <property type="project" value="InterPro"/>
</dbReference>
<comment type="caution">
    <text evidence="10">The sequence shown here is derived from an EMBL/GenBank/DDBJ whole genome shotgun (WGS) entry which is preliminary data.</text>
</comment>
<dbReference type="Gene3D" id="3.60.20.10">
    <property type="entry name" value="Glutamine Phosphoribosylpyrophosphate, subunit 1, domain 1"/>
    <property type="match status" value="1"/>
</dbReference>
<dbReference type="AlphaFoldDB" id="A0A7I9VGH0"/>
<dbReference type="SUPFAM" id="SSF56235">
    <property type="entry name" value="N-terminal nucleophile aminohydrolases (Ntn hydrolases)"/>
    <property type="match status" value="1"/>
</dbReference>
<evidence type="ECO:0000313" key="11">
    <source>
        <dbReference type="Proteomes" id="UP000503640"/>
    </source>
</evidence>
<dbReference type="NCBIfam" id="TIGR01536">
    <property type="entry name" value="asn_synth_AEB"/>
    <property type="match status" value="1"/>
</dbReference>
<evidence type="ECO:0000256" key="8">
    <source>
        <dbReference type="PIRSR" id="PIRSR001589-2"/>
    </source>
</evidence>
<dbReference type="PIRSF" id="PIRSF001589">
    <property type="entry name" value="Asn_synthetase_glu-h"/>
    <property type="match status" value="1"/>
</dbReference>
<accession>A0A7I9VGH0</accession>
<dbReference type="PANTHER" id="PTHR43284">
    <property type="entry name" value="ASPARAGINE SYNTHETASE (GLUTAMINE-HYDROLYZING)"/>
    <property type="match status" value="1"/>
</dbReference>
<comment type="catalytic activity">
    <reaction evidence="7">
        <text>L-aspartate + L-glutamine + ATP + H2O = L-asparagine + L-glutamate + AMP + diphosphate + H(+)</text>
        <dbReference type="Rhea" id="RHEA:12228"/>
        <dbReference type="ChEBI" id="CHEBI:15377"/>
        <dbReference type="ChEBI" id="CHEBI:15378"/>
        <dbReference type="ChEBI" id="CHEBI:29985"/>
        <dbReference type="ChEBI" id="CHEBI:29991"/>
        <dbReference type="ChEBI" id="CHEBI:30616"/>
        <dbReference type="ChEBI" id="CHEBI:33019"/>
        <dbReference type="ChEBI" id="CHEBI:58048"/>
        <dbReference type="ChEBI" id="CHEBI:58359"/>
        <dbReference type="ChEBI" id="CHEBI:456215"/>
        <dbReference type="EC" id="6.3.5.4"/>
    </reaction>
</comment>
<feature type="binding site" evidence="8">
    <location>
        <position position="81"/>
    </location>
    <ligand>
        <name>L-glutamine</name>
        <dbReference type="ChEBI" id="CHEBI:58359"/>
    </ligand>
</feature>
<dbReference type="InterPro" id="IPR014729">
    <property type="entry name" value="Rossmann-like_a/b/a_fold"/>
</dbReference>
<evidence type="ECO:0000256" key="3">
    <source>
        <dbReference type="ARBA" id="ARBA00012737"/>
    </source>
</evidence>
<evidence type="ECO:0000259" key="9">
    <source>
        <dbReference type="PROSITE" id="PS51278"/>
    </source>
</evidence>
<feature type="domain" description="Glutamine amidotransferase type-2" evidence="9">
    <location>
        <begin position="1"/>
        <end position="195"/>
    </location>
</feature>
<dbReference type="PANTHER" id="PTHR43284:SF1">
    <property type="entry name" value="ASPARAGINE SYNTHETASE"/>
    <property type="match status" value="1"/>
</dbReference>
<dbReference type="InterPro" id="IPR006426">
    <property type="entry name" value="Asn_synth_AEB"/>
</dbReference>
<dbReference type="GO" id="GO:0005524">
    <property type="term" value="F:ATP binding"/>
    <property type="evidence" value="ECO:0007669"/>
    <property type="project" value="UniProtKB-KW"/>
</dbReference>
<organism evidence="10 11">
    <name type="scientific">Anaeromyxobacter diazotrophicus</name>
    <dbReference type="NCBI Taxonomy" id="2590199"/>
    <lineage>
        <taxon>Bacteria</taxon>
        <taxon>Pseudomonadati</taxon>
        <taxon>Myxococcota</taxon>
        <taxon>Myxococcia</taxon>
        <taxon>Myxococcales</taxon>
        <taxon>Cystobacterineae</taxon>
        <taxon>Anaeromyxobacteraceae</taxon>
        <taxon>Anaeromyxobacter</taxon>
    </lineage>
</organism>
<comment type="pathway">
    <text evidence="1">Amino-acid biosynthesis; L-asparagine biosynthesis; L-asparagine from L-aspartate (L-Gln route): step 1/1.</text>
</comment>
<keyword evidence="11" id="KW-1185">Reference proteome</keyword>
<evidence type="ECO:0000256" key="6">
    <source>
        <dbReference type="ARBA" id="ARBA00022962"/>
    </source>
</evidence>
<gene>
    <name evidence="10" type="primary">wbmC</name>
    <name evidence="10" type="ORF">AMYX_01760</name>
</gene>
<evidence type="ECO:0000313" key="10">
    <source>
        <dbReference type="EMBL" id="GEJ55435.1"/>
    </source>
</evidence>
<sequence length="615" mass="67644">MLGSDVLHNPRRRLDPASTLGTGGVALGHRRLSILDLSAHGHQPMAYQDRFWMVFNGEVYNYLELRDELQAKGHRFTSDGDSEVVLAAYAEWGPACLSRFNGMWGLAILDLAKRTLFLARDRFGVKPLYYRVAGGRLAFASEIKAFSALKDWRPQANLPRLLDFLVWAVSDHTPETMFEGVHQIPAGHSLLLNVSGPLEGGAAVDGSAVRPERWYTVGQAAAIVSDTDAAEEVRATLSESVRLRLRSDVPVGSCLSGGLDSSSIVCIMSELLARAGAGERLRTFTAASKDSAFDESKYAQAIVARARSEAAFVTPEPGKLFDDLSRLTWHQDEPFGSTSMFAQWSVFEAARRSGVVVMLDGQGADEALCGYRGYFGAYLAGLVRKGSLRAWGTEAAAMRRVIGFSWPRSVGYTLAYLTPGLLKVVGRFDNRAYADTSWLHGDHTGAFRSDPIRSAGGRAHSVRGMSLAQITATHLPMLLRWEDRNSMAFSIEARVPFLDYRLVELSLRLADSEKLGGGVTKAVLRRAMRGIVPDVVLDRRDKMGFVTAEPLWMQRDLSARFRAEIAAGIEALSGVLSPVLLDRFDEVVAGRRPFDFRYWRALSVGRWAAAFSVKS</sequence>
<dbReference type="InterPro" id="IPR001962">
    <property type="entry name" value="Asn_synthase"/>
</dbReference>
<dbReference type="Gene3D" id="3.40.50.620">
    <property type="entry name" value="HUPs"/>
    <property type="match status" value="1"/>
</dbReference>
<dbReference type="EC" id="6.3.5.4" evidence="3"/>
<dbReference type="GO" id="GO:0004066">
    <property type="term" value="F:asparagine synthase (glutamine-hydrolyzing) activity"/>
    <property type="evidence" value="ECO:0007669"/>
    <property type="project" value="UniProtKB-EC"/>
</dbReference>
<dbReference type="InterPro" id="IPR029055">
    <property type="entry name" value="Ntn_hydrolases_N"/>
</dbReference>
<dbReference type="InterPro" id="IPR033738">
    <property type="entry name" value="AsnB_N"/>
</dbReference>
<comment type="similarity">
    <text evidence="2">Belongs to the asparagine synthetase family.</text>
</comment>
<dbReference type="InterPro" id="IPR017932">
    <property type="entry name" value="GATase_2_dom"/>
</dbReference>
<dbReference type="Pfam" id="PF00733">
    <property type="entry name" value="Asn_synthase"/>
    <property type="match status" value="1"/>
</dbReference>
<name>A0A7I9VGH0_9BACT</name>
<dbReference type="CDD" id="cd00712">
    <property type="entry name" value="AsnB"/>
    <property type="match status" value="1"/>
</dbReference>
<dbReference type="Pfam" id="PF13537">
    <property type="entry name" value="GATase_7"/>
    <property type="match status" value="1"/>
</dbReference>
<dbReference type="Proteomes" id="UP000503640">
    <property type="component" value="Unassembled WGS sequence"/>
</dbReference>
<dbReference type="CDD" id="cd01991">
    <property type="entry name" value="Asn_synthase_B_C"/>
    <property type="match status" value="1"/>
</dbReference>
<reference evidence="11" key="1">
    <citation type="journal article" date="2020" name="Appl. Environ. Microbiol.">
        <title>Diazotrophic Anaeromyxobacter Isolates from Soils.</title>
        <authorList>
            <person name="Masuda Y."/>
            <person name="Yamanaka H."/>
            <person name="Xu Z.X."/>
            <person name="Shiratori Y."/>
            <person name="Aono T."/>
            <person name="Amachi S."/>
            <person name="Senoo K."/>
            <person name="Itoh H."/>
        </authorList>
    </citation>
    <scope>NUCLEOTIDE SEQUENCE [LARGE SCALE GENOMIC DNA]</scope>
    <source>
        <strain evidence="11">R267</strain>
    </source>
</reference>
<dbReference type="InterPro" id="IPR051786">
    <property type="entry name" value="ASN_synthetase/amidase"/>
</dbReference>
<evidence type="ECO:0000256" key="1">
    <source>
        <dbReference type="ARBA" id="ARBA00005187"/>
    </source>
</evidence>
<dbReference type="EMBL" id="BJTG01000001">
    <property type="protein sequence ID" value="GEJ55435.1"/>
    <property type="molecule type" value="Genomic_DNA"/>
</dbReference>
<evidence type="ECO:0000256" key="2">
    <source>
        <dbReference type="ARBA" id="ARBA00005752"/>
    </source>
</evidence>
<protein>
    <recommendedName>
        <fullName evidence="3">asparagine synthase (glutamine-hydrolyzing)</fullName>
        <ecNumber evidence="3">6.3.5.4</ecNumber>
    </recommendedName>
</protein>
<evidence type="ECO:0000256" key="7">
    <source>
        <dbReference type="ARBA" id="ARBA00048741"/>
    </source>
</evidence>